<sequence length="202" mass="22411">MSRTSPTVFLESLKSTSVNREAGLWSYMSGAQLRLMFGKVIQSQCGCLKNHSRLLAGGHPVGLKPGSEPPAMGDTPVLLEGWRVYERTMVQRNRATLPAGRACPPHEVFIPRTCYQICRDDKSPSSHNCGLCIKHKEAAFRHLNLLPALCSIYSTRALRGQTHRVQRQTAQTTEKRPKKSSIPGSIAESLVREPQHTELPVV</sequence>
<protein>
    <submittedName>
        <fullName evidence="1">Uncharacterized protein</fullName>
    </submittedName>
</protein>
<dbReference type="InParanoid" id="A0A419QE34"/>
<accession>A0A419QE34</accession>
<evidence type="ECO:0000313" key="1">
    <source>
        <dbReference type="EMBL" id="KAG5443229.1"/>
    </source>
</evidence>
<proteinExistence type="predicted"/>
<evidence type="ECO:0000313" key="2">
    <source>
        <dbReference type="Proteomes" id="UP000286415"/>
    </source>
</evidence>
<keyword evidence="2" id="KW-1185">Reference proteome</keyword>
<dbReference type="EMBL" id="NIRI02000056">
    <property type="protein sequence ID" value="KAG5443229.1"/>
    <property type="molecule type" value="Genomic_DNA"/>
</dbReference>
<gene>
    <name evidence="1" type="ORF">CSKR_111069</name>
</gene>
<organism evidence="1 2">
    <name type="scientific">Clonorchis sinensis</name>
    <name type="common">Chinese liver fluke</name>
    <dbReference type="NCBI Taxonomy" id="79923"/>
    <lineage>
        <taxon>Eukaryota</taxon>
        <taxon>Metazoa</taxon>
        <taxon>Spiralia</taxon>
        <taxon>Lophotrochozoa</taxon>
        <taxon>Platyhelminthes</taxon>
        <taxon>Trematoda</taxon>
        <taxon>Digenea</taxon>
        <taxon>Opisthorchiida</taxon>
        <taxon>Opisthorchiata</taxon>
        <taxon>Opisthorchiidae</taxon>
        <taxon>Clonorchis</taxon>
    </lineage>
</organism>
<reference evidence="1 2" key="2">
    <citation type="journal article" date="2021" name="Genomics">
        <title>High-quality reference genome for Clonorchis sinensis.</title>
        <authorList>
            <person name="Young N.D."/>
            <person name="Stroehlein A.J."/>
            <person name="Kinkar L."/>
            <person name="Wang T."/>
            <person name="Sohn W.M."/>
            <person name="Chang B.C.H."/>
            <person name="Kaur P."/>
            <person name="Weisz D."/>
            <person name="Dudchenko O."/>
            <person name="Aiden E.L."/>
            <person name="Korhonen P.K."/>
            <person name="Gasser R.B."/>
        </authorList>
    </citation>
    <scope>NUCLEOTIDE SEQUENCE [LARGE SCALE GENOMIC DNA]</scope>
    <source>
        <strain evidence="1">Cs-k2</strain>
    </source>
</reference>
<comment type="caution">
    <text evidence="1">The sequence shown here is derived from an EMBL/GenBank/DDBJ whole genome shotgun (WGS) entry which is preliminary data.</text>
</comment>
<dbReference type="AlphaFoldDB" id="A0A419QE34"/>
<name>A0A419QE34_CLOSI</name>
<reference evidence="1 2" key="1">
    <citation type="journal article" date="2018" name="Biotechnol. Adv.">
        <title>Improved genomic resources and new bioinformatic workflow for the carcinogenic parasite Clonorchis sinensis: Biotechnological implications.</title>
        <authorList>
            <person name="Wang D."/>
            <person name="Korhonen P.K."/>
            <person name="Gasser R.B."/>
            <person name="Young N.D."/>
        </authorList>
    </citation>
    <scope>NUCLEOTIDE SEQUENCE [LARGE SCALE GENOMIC DNA]</scope>
    <source>
        <strain evidence="1">Cs-k2</strain>
    </source>
</reference>
<dbReference type="Proteomes" id="UP000286415">
    <property type="component" value="Unassembled WGS sequence"/>
</dbReference>